<keyword evidence="2" id="KW-0812">Transmembrane</keyword>
<dbReference type="AlphaFoldDB" id="A0A7J5TI34"/>
<dbReference type="RefSeq" id="WP_129879956.1">
    <property type="nucleotide sequence ID" value="NZ_CACRSP010000006.1"/>
</dbReference>
<proteinExistence type="predicted"/>
<feature type="transmembrane region" description="Helical" evidence="2">
    <location>
        <begin position="72"/>
        <end position="90"/>
    </location>
</feature>
<comment type="caution">
    <text evidence="3">The sequence shown here is derived from an EMBL/GenBank/DDBJ whole genome shotgun (WGS) entry which is preliminary data.</text>
</comment>
<feature type="compositionally biased region" description="Basic and acidic residues" evidence="1">
    <location>
        <begin position="1"/>
        <end position="12"/>
    </location>
</feature>
<sequence>MVMEGYAEHGEGNDSTEQIGFGGSRRRRRGRGLTTFGLKTIGGFFLFLSAASTTLVPLLFGSNTNDMGSLTAMVLCEAVSWCAVPMYAWLLVRGYEHTHSRVIYGMELFVLALACEVPYDMVTSGRAFDLGSQNPVFGLFIALAVLALMDWIAERYQGAMRWILSVVMVLIGLLWDLLLRVGLRQHLMSLGAVTLGFVLIFTLMRKYENTMMLTAGLFGAVMMIAPGFGVLFTHFHNGKLGYRHAWDKWVFYALYPVLLLVCALAA</sequence>
<reference evidence="3 4" key="1">
    <citation type="journal article" date="2019" name="Nat. Med.">
        <title>A library of human gut bacterial isolates paired with longitudinal multiomics data enables mechanistic microbiome research.</title>
        <authorList>
            <person name="Poyet M."/>
            <person name="Groussin M."/>
            <person name="Gibbons S.M."/>
            <person name="Avila-Pacheco J."/>
            <person name="Jiang X."/>
            <person name="Kearney S.M."/>
            <person name="Perrotta A.R."/>
            <person name="Berdy B."/>
            <person name="Zhao S."/>
            <person name="Lieberman T.D."/>
            <person name="Swanson P.K."/>
            <person name="Smith M."/>
            <person name="Roesemann S."/>
            <person name="Alexander J.E."/>
            <person name="Rich S.A."/>
            <person name="Livny J."/>
            <person name="Vlamakis H."/>
            <person name="Clish C."/>
            <person name="Bullock K."/>
            <person name="Deik A."/>
            <person name="Scott J."/>
            <person name="Pierce K.A."/>
            <person name="Xavier R.J."/>
            <person name="Alm E.J."/>
        </authorList>
    </citation>
    <scope>NUCLEOTIDE SEQUENCE [LARGE SCALE GENOMIC DNA]</scope>
    <source>
        <strain evidence="3 4">BIOML-A2</strain>
    </source>
</reference>
<keyword evidence="2" id="KW-1133">Transmembrane helix</keyword>
<keyword evidence="2" id="KW-0472">Membrane</keyword>
<feature type="transmembrane region" description="Helical" evidence="2">
    <location>
        <begin position="162"/>
        <end position="181"/>
    </location>
</feature>
<gene>
    <name evidence="3" type="ORF">GBB04_05475</name>
</gene>
<feature type="transmembrane region" description="Helical" evidence="2">
    <location>
        <begin position="134"/>
        <end position="153"/>
    </location>
</feature>
<name>A0A7J5TI34_9BIFI</name>
<evidence type="ECO:0000256" key="2">
    <source>
        <dbReference type="SAM" id="Phobius"/>
    </source>
</evidence>
<dbReference type="Proteomes" id="UP000429211">
    <property type="component" value="Unassembled WGS sequence"/>
</dbReference>
<evidence type="ECO:0000313" key="3">
    <source>
        <dbReference type="EMBL" id="KAB7461519.1"/>
    </source>
</evidence>
<protein>
    <submittedName>
        <fullName evidence="3">ABC transporter permease</fullName>
    </submittedName>
</protein>
<dbReference type="EMBL" id="WDPD01000004">
    <property type="protein sequence ID" value="KAB7461519.1"/>
    <property type="molecule type" value="Genomic_DNA"/>
</dbReference>
<feature type="transmembrane region" description="Helical" evidence="2">
    <location>
        <begin position="187"/>
        <end position="204"/>
    </location>
</feature>
<evidence type="ECO:0000313" key="4">
    <source>
        <dbReference type="Proteomes" id="UP000429211"/>
    </source>
</evidence>
<feature type="transmembrane region" description="Helical" evidence="2">
    <location>
        <begin position="249"/>
        <end position="265"/>
    </location>
</feature>
<accession>A0A7J5TI34</accession>
<feature type="transmembrane region" description="Helical" evidence="2">
    <location>
        <begin position="36"/>
        <end position="60"/>
    </location>
</feature>
<feature type="transmembrane region" description="Helical" evidence="2">
    <location>
        <begin position="216"/>
        <end position="237"/>
    </location>
</feature>
<organism evidence="3 4">
    <name type="scientific">Bifidobacterium dentium</name>
    <dbReference type="NCBI Taxonomy" id="1689"/>
    <lineage>
        <taxon>Bacteria</taxon>
        <taxon>Bacillati</taxon>
        <taxon>Actinomycetota</taxon>
        <taxon>Actinomycetes</taxon>
        <taxon>Bifidobacteriales</taxon>
        <taxon>Bifidobacteriaceae</taxon>
        <taxon>Bifidobacterium</taxon>
    </lineage>
</organism>
<feature type="region of interest" description="Disordered" evidence="1">
    <location>
        <begin position="1"/>
        <end position="26"/>
    </location>
</feature>
<evidence type="ECO:0000256" key="1">
    <source>
        <dbReference type="SAM" id="MobiDB-lite"/>
    </source>
</evidence>